<dbReference type="AlphaFoldDB" id="A0A014MKA3"/>
<evidence type="ECO:0000313" key="2">
    <source>
        <dbReference type="EMBL" id="EXU78524.1"/>
    </source>
</evidence>
<proteinExistence type="predicted"/>
<dbReference type="STRING" id="225991.MA05_14100"/>
<sequence>MKISQLILALAVSISSTAIAADNHGHDAKPMHGGAVAEAKDVEYEFVATADKLQLYMRDHGKSVAVAGMTAKVTLLAGSDKQDVQLQPGDGKLEASGSFKVPAGTKAVVAVSKAGKSVASVRFTLK</sequence>
<feature type="signal peptide" evidence="1">
    <location>
        <begin position="1"/>
        <end position="20"/>
    </location>
</feature>
<accession>A0A014MKA3</accession>
<protein>
    <submittedName>
        <fullName evidence="2">Uncharacterized protein</fullName>
    </submittedName>
</protein>
<name>A0A014MKA3_9BURK</name>
<gene>
    <name evidence="2" type="ORF">AX13_12395</name>
</gene>
<reference evidence="2 3" key="1">
    <citation type="submission" date="2014-01" db="EMBL/GenBank/DDBJ databases">
        <title>Interspecies Systems Biology Uncovers Metabolites Affecting C. elegans Gene Expression and Life History Traits.</title>
        <authorList>
            <person name="Watson E."/>
            <person name="Macneil L.T."/>
            <person name="Ritter A.D."/>
            <person name="Yilmaz L.S."/>
            <person name="Rosebrock A.P."/>
            <person name="Caudy A.A."/>
            <person name="Walhout A.J."/>
        </authorList>
    </citation>
    <scope>NUCLEOTIDE SEQUENCE [LARGE SCALE GENOMIC DNA]</scope>
    <source>
        <strain evidence="2 3">DA1877</strain>
    </source>
</reference>
<dbReference type="GeneID" id="74939305"/>
<dbReference type="RefSeq" id="WP_043387453.1">
    <property type="nucleotide sequence ID" value="NZ_JBOK01000037.1"/>
</dbReference>
<evidence type="ECO:0000313" key="3">
    <source>
        <dbReference type="Proteomes" id="UP000020766"/>
    </source>
</evidence>
<evidence type="ECO:0000256" key="1">
    <source>
        <dbReference type="SAM" id="SignalP"/>
    </source>
</evidence>
<dbReference type="Proteomes" id="UP000020766">
    <property type="component" value="Unassembled WGS sequence"/>
</dbReference>
<dbReference type="PATRIC" id="fig|1457173.3.peg.3614"/>
<feature type="chain" id="PRO_5001473950" evidence="1">
    <location>
        <begin position="21"/>
        <end position="126"/>
    </location>
</feature>
<dbReference type="EMBL" id="JBOK01000037">
    <property type="protein sequence ID" value="EXU78524.1"/>
    <property type="molecule type" value="Genomic_DNA"/>
</dbReference>
<keyword evidence="3" id="KW-1185">Reference proteome</keyword>
<keyword evidence="1" id="KW-0732">Signal</keyword>
<comment type="caution">
    <text evidence="2">The sequence shown here is derived from an EMBL/GenBank/DDBJ whole genome shotgun (WGS) entry which is preliminary data.</text>
</comment>
<organism evidence="2 3">
    <name type="scientific">Comamonas aquatica DA1877</name>
    <dbReference type="NCBI Taxonomy" id="1457173"/>
    <lineage>
        <taxon>Bacteria</taxon>
        <taxon>Pseudomonadati</taxon>
        <taxon>Pseudomonadota</taxon>
        <taxon>Betaproteobacteria</taxon>
        <taxon>Burkholderiales</taxon>
        <taxon>Comamonadaceae</taxon>
        <taxon>Comamonas</taxon>
    </lineage>
</organism>